<protein>
    <recommendedName>
        <fullName evidence="3">Tetratricopeptide repeat protein</fullName>
    </recommendedName>
</protein>
<dbReference type="Gene3D" id="1.25.40.10">
    <property type="entry name" value="Tetratricopeptide repeat domain"/>
    <property type="match status" value="1"/>
</dbReference>
<comment type="caution">
    <text evidence="1">The sequence shown here is derived from an EMBL/GenBank/DDBJ whole genome shotgun (WGS) entry which is preliminary data.</text>
</comment>
<evidence type="ECO:0000313" key="2">
    <source>
        <dbReference type="Proteomes" id="UP000267841"/>
    </source>
</evidence>
<dbReference type="EMBL" id="RCCJ01000001">
    <property type="protein sequence ID" value="RLJ70989.1"/>
    <property type="molecule type" value="Genomic_DNA"/>
</dbReference>
<name>A0A497XSA6_9AQUI</name>
<dbReference type="RefSeq" id="WP_121011632.1">
    <property type="nucleotide sequence ID" value="NZ_RCCJ01000001.1"/>
</dbReference>
<organism evidence="1 2">
    <name type="scientific">Hydrogenivirga caldilitoris</name>
    <dbReference type="NCBI Taxonomy" id="246264"/>
    <lineage>
        <taxon>Bacteria</taxon>
        <taxon>Pseudomonadati</taxon>
        <taxon>Aquificota</taxon>
        <taxon>Aquificia</taxon>
        <taxon>Aquificales</taxon>
        <taxon>Aquificaceae</taxon>
        <taxon>Hydrogenivirga</taxon>
    </lineage>
</organism>
<dbReference type="Proteomes" id="UP000267841">
    <property type="component" value="Unassembled WGS sequence"/>
</dbReference>
<dbReference type="SUPFAM" id="SSF81901">
    <property type="entry name" value="HCP-like"/>
    <property type="match status" value="1"/>
</dbReference>
<keyword evidence="2" id="KW-1185">Reference proteome</keyword>
<evidence type="ECO:0000313" key="1">
    <source>
        <dbReference type="EMBL" id="RLJ70989.1"/>
    </source>
</evidence>
<dbReference type="AlphaFoldDB" id="A0A497XSA6"/>
<reference evidence="1 2" key="1">
    <citation type="submission" date="2018-10" db="EMBL/GenBank/DDBJ databases">
        <title>Genomic Encyclopedia of Archaeal and Bacterial Type Strains, Phase II (KMG-II): from individual species to whole genera.</title>
        <authorList>
            <person name="Goeker M."/>
        </authorList>
    </citation>
    <scope>NUCLEOTIDE SEQUENCE [LARGE SCALE GENOMIC DNA]</scope>
    <source>
        <strain evidence="1 2">DSM 16510</strain>
    </source>
</reference>
<accession>A0A497XSA6</accession>
<proteinExistence type="predicted"/>
<dbReference type="OrthoDB" id="9783085at2"/>
<gene>
    <name evidence="1" type="ORF">BCF55_1278</name>
</gene>
<sequence length="291" mass="33796">MRSFIILSISLLFFCMNLMLSHFIAKDLKRDFSESYLLLNKAALIAVPRDIHFGTSDMNFVNTLSFIGYSLDVGRGHINRKVALKVYTSLDAITTYNPRYFDPYYVANAFLTWDVGLYEEAITLLKRGMVHIDDWRIPFYIGFIYFYFLNDNLNGAEYLKIAARHPSAREYNLLPLLASRLYYEEGKYELAIILLREQLRIMKDENMKKAVASRLKTLQTAYEISKAIDQFRLKFGRNPKSIEELETAGLIPKGLKDSAGGKFYITPDGKVRSESELFPIKKKLLEERRRM</sequence>
<evidence type="ECO:0008006" key="3">
    <source>
        <dbReference type="Google" id="ProtNLM"/>
    </source>
</evidence>
<dbReference type="InterPro" id="IPR011990">
    <property type="entry name" value="TPR-like_helical_dom_sf"/>
</dbReference>